<evidence type="ECO:0000313" key="3">
    <source>
        <dbReference type="Proteomes" id="UP001597086"/>
    </source>
</evidence>
<protein>
    <recommendedName>
        <fullName evidence="4">KTSC domain-containing protein</fullName>
    </recommendedName>
</protein>
<sequence>MNMIKQLIISLILVLGSLQLNAQTCEELMEYVKGQSTGTTYTSYTSDAISKVTFYTIAVDYKTLYFAIVCFKQKYSYRCSEYIYQVGSSTKFNYSINYLNSAGKAFWKYIQPYNEVLECGPNYE</sequence>
<evidence type="ECO:0000256" key="1">
    <source>
        <dbReference type="SAM" id="SignalP"/>
    </source>
</evidence>
<keyword evidence="1" id="KW-0732">Signal</keyword>
<gene>
    <name evidence="2" type="ORF">ACFQ13_00655</name>
</gene>
<keyword evidence="3" id="KW-1185">Reference proteome</keyword>
<organism evidence="2 3">
    <name type="scientific">Winogradskyella rapida</name>
    <dbReference type="NCBI Taxonomy" id="549701"/>
    <lineage>
        <taxon>Bacteria</taxon>
        <taxon>Pseudomonadati</taxon>
        <taxon>Bacteroidota</taxon>
        <taxon>Flavobacteriia</taxon>
        <taxon>Flavobacteriales</taxon>
        <taxon>Flavobacteriaceae</taxon>
        <taxon>Winogradskyella</taxon>
    </lineage>
</organism>
<feature type="signal peptide" evidence="1">
    <location>
        <begin position="1"/>
        <end position="22"/>
    </location>
</feature>
<evidence type="ECO:0000313" key="2">
    <source>
        <dbReference type="EMBL" id="MFD1014413.1"/>
    </source>
</evidence>
<name>A0ABW3KPA0_9FLAO</name>
<comment type="caution">
    <text evidence="2">The sequence shown here is derived from an EMBL/GenBank/DDBJ whole genome shotgun (WGS) entry which is preliminary data.</text>
</comment>
<dbReference type="Proteomes" id="UP001597086">
    <property type="component" value="Unassembled WGS sequence"/>
</dbReference>
<feature type="chain" id="PRO_5047147733" description="KTSC domain-containing protein" evidence="1">
    <location>
        <begin position="23"/>
        <end position="124"/>
    </location>
</feature>
<accession>A0ABW3KPA0</accession>
<evidence type="ECO:0008006" key="4">
    <source>
        <dbReference type="Google" id="ProtNLM"/>
    </source>
</evidence>
<reference evidence="3" key="1">
    <citation type="journal article" date="2019" name="Int. J. Syst. Evol. Microbiol.">
        <title>The Global Catalogue of Microorganisms (GCM) 10K type strain sequencing project: providing services to taxonomists for standard genome sequencing and annotation.</title>
        <authorList>
            <consortium name="The Broad Institute Genomics Platform"/>
            <consortium name="The Broad Institute Genome Sequencing Center for Infectious Disease"/>
            <person name="Wu L."/>
            <person name="Ma J."/>
        </authorList>
    </citation>
    <scope>NUCLEOTIDE SEQUENCE [LARGE SCALE GENOMIC DNA]</scope>
    <source>
        <strain evidence="3">CCUG 56098</strain>
    </source>
</reference>
<proteinExistence type="predicted"/>
<dbReference type="EMBL" id="JBHTKM010000001">
    <property type="protein sequence ID" value="MFD1014413.1"/>
    <property type="molecule type" value="Genomic_DNA"/>
</dbReference>